<feature type="region of interest" description="Disordered" evidence="1">
    <location>
        <begin position="125"/>
        <end position="151"/>
    </location>
</feature>
<dbReference type="EMBL" id="PP511777">
    <property type="protein sequence ID" value="XCD07286.1"/>
    <property type="molecule type" value="Genomic_DNA"/>
</dbReference>
<dbReference type="EMBL" id="PP511783">
    <property type="protein sequence ID" value="XCD07327.1"/>
    <property type="molecule type" value="Genomic_DNA"/>
</dbReference>
<sequence length="215" mass="22664">MAVATDSSAYQYTTSGATDPSNFDIGNTWRSVGSDWFNGANIAAEDWYRSELSNYLSYQRDLESLGFQNSFTGEQNALDREFNATEAQKQRDFEERMSNTAYQRAVADMRAAGINPALALSSGSGASTPSGSAASSNSSGSSSIGRSVGTKYNSGSSAPTSALVTLLASAAQVAAGLYSTGATLKAKAAMKGASEIVYNFFDSQGTKSTSYRRKK</sequence>
<protein>
    <submittedName>
        <fullName evidence="2">DNA pilot protein</fullName>
    </submittedName>
</protein>
<evidence type="ECO:0000313" key="2">
    <source>
        <dbReference type="EMBL" id="XCD07286.1"/>
    </source>
</evidence>
<reference evidence="2" key="1">
    <citation type="submission" date="2024-03" db="EMBL/GenBank/DDBJ databases">
        <title>Diverse circular DNA viruses in blood, oral, and fecal samples of captive lemurs.</title>
        <authorList>
            <person name="Paietta E.N."/>
            <person name="Kraberger S."/>
            <person name="Lund M.C."/>
            <person name="Custer J.M."/>
            <person name="Vargas K.M."/>
            <person name="Ehmke E.E."/>
            <person name="Yoder A.D."/>
            <person name="Varsani A."/>
        </authorList>
    </citation>
    <scope>NUCLEOTIDE SEQUENCE</scope>
    <source>
        <strain evidence="2">Duke_27FF_1640</strain>
        <strain evidence="3">Duke_27FS_13</strain>
    </source>
</reference>
<evidence type="ECO:0000313" key="3">
    <source>
        <dbReference type="EMBL" id="XCD07327.1"/>
    </source>
</evidence>
<accession>A0AAU8B6Q4</accession>
<proteinExistence type="predicted"/>
<evidence type="ECO:0000256" key="1">
    <source>
        <dbReference type="SAM" id="MobiDB-lite"/>
    </source>
</evidence>
<organism evidence="2">
    <name type="scientific">Dulem virus 209</name>
    <dbReference type="NCBI Taxonomy" id="3145686"/>
    <lineage>
        <taxon>Viruses</taxon>
        <taxon>Monodnaviria</taxon>
        <taxon>Sangervirae</taxon>
        <taxon>Phixviricota</taxon>
        <taxon>Malgrandaviricetes</taxon>
        <taxon>Petitvirales</taxon>
        <taxon>Microviridae</taxon>
        <taxon>Microvirus</taxon>
    </lineage>
</organism>
<feature type="compositionally biased region" description="Low complexity" evidence="1">
    <location>
        <begin position="125"/>
        <end position="149"/>
    </location>
</feature>
<name>A0AAU8B6Q4_9VIRU</name>